<dbReference type="Proteomes" id="UP001317779">
    <property type="component" value="Chromosome"/>
</dbReference>
<evidence type="ECO:0000313" key="2">
    <source>
        <dbReference type="EMBL" id="BDV29594.1"/>
    </source>
</evidence>
<dbReference type="Pfam" id="PF25355">
    <property type="entry name" value="DUF7882"/>
    <property type="match status" value="1"/>
</dbReference>
<reference evidence="2 3" key="1">
    <citation type="submission" date="2022-12" db="EMBL/GenBank/DDBJ databases">
        <title>Microbacterium terricola strain KV-448 chromosome, complete genome.</title>
        <authorList>
            <person name="Oshima T."/>
            <person name="Moriya T."/>
            <person name="Bessho Y."/>
        </authorList>
    </citation>
    <scope>NUCLEOTIDE SEQUENCE [LARGE SCALE GENOMIC DNA]</scope>
    <source>
        <strain evidence="2 3">KV-448</strain>
    </source>
</reference>
<organism evidence="2 3">
    <name type="scientific">Microbacterium terricola</name>
    <dbReference type="NCBI Taxonomy" id="344163"/>
    <lineage>
        <taxon>Bacteria</taxon>
        <taxon>Bacillati</taxon>
        <taxon>Actinomycetota</taxon>
        <taxon>Actinomycetes</taxon>
        <taxon>Micrococcales</taxon>
        <taxon>Microbacteriaceae</taxon>
        <taxon>Microbacterium</taxon>
    </lineage>
</organism>
<evidence type="ECO:0000259" key="1">
    <source>
        <dbReference type="Pfam" id="PF25355"/>
    </source>
</evidence>
<keyword evidence="3" id="KW-1185">Reference proteome</keyword>
<gene>
    <name evidence="2" type="ORF">Microterr_02540</name>
</gene>
<dbReference type="InterPro" id="IPR057204">
    <property type="entry name" value="DUF7882"/>
</dbReference>
<evidence type="ECO:0000313" key="3">
    <source>
        <dbReference type="Proteomes" id="UP001317779"/>
    </source>
</evidence>
<sequence>MGKLIYGAPMWYVEFDDRALAHLRVVMLAKLRRSESFSFSWKYETGHGSGRSSFWVHPSIPMQFEFYGGREPVLNRLWVDALMLTANSPGGLELVPEPTSRPAADA</sequence>
<proteinExistence type="predicted"/>
<protein>
    <recommendedName>
        <fullName evidence="1">DUF7882 domain-containing protein</fullName>
    </recommendedName>
</protein>
<accession>A0ABM8DV94</accession>
<name>A0ABM8DV94_9MICO</name>
<dbReference type="EMBL" id="AP027141">
    <property type="protein sequence ID" value="BDV29594.1"/>
    <property type="molecule type" value="Genomic_DNA"/>
</dbReference>
<dbReference type="RefSeq" id="WP_263796596.1">
    <property type="nucleotide sequence ID" value="NZ_AP027141.1"/>
</dbReference>
<feature type="domain" description="DUF7882" evidence="1">
    <location>
        <begin position="1"/>
        <end position="97"/>
    </location>
</feature>